<keyword evidence="1" id="KW-1133">Transmembrane helix</keyword>
<evidence type="ECO:0000256" key="1">
    <source>
        <dbReference type="SAM" id="Phobius"/>
    </source>
</evidence>
<evidence type="ECO:0000313" key="2">
    <source>
        <dbReference type="EMBL" id="KPE50866.1"/>
    </source>
</evidence>
<keyword evidence="1" id="KW-0812">Transmembrane</keyword>
<dbReference type="PATRIC" id="fig|253.9.peg.4168"/>
<accession>A0A0N0ZU89</accession>
<dbReference type="AlphaFoldDB" id="A0A0N0ZU89"/>
<evidence type="ECO:0000313" key="3">
    <source>
        <dbReference type="Proteomes" id="UP000037953"/>
    </source>
</evidence>
<organism evidence="2 3">
    <name type="scientific">Chryseobacterium indologenes</name>
    <name type="common">Flavobacterium indologenes</name>
    <dbReference type="NCBI Taxonomy" id="253"/>
    <lineage>
        <taxon>Bacteria</taxon>
        <taxon>Pseudomonadati</taxon>
        <taxon>Bacteroidota</taxon>
        <taxon>Flavobacteriia</taxon>
        <taxon>Flavobacteriales</taxon>
        <taxon>Weeksellaceae</taxon>
        <taxon>Chryseobacterium group</taxon>
        <taxon>Chryseobacterium</taxon>
    </lineage>
</organism>
<feature type="transmembrane region" description="Helical" evidence="1">
    <location>
        <begin position="87"/>
        <end position="105"/>
    </location>
</feature>
<comment type="caution">
    <text evidence="2">The sequence shown here is derived from an EMBL/GenBank/DDBJ whole genome shotgun (WGS) entry which is preliminary data.</text>
</comment>
<name>A0A0N0ZU89_CHRID</name>
<gene>
    <name evidence="2" type="ORF">AOB46_11635</name>
</gene>
<dbReference type="EMBL" id="LJOD01000007">
    <property type="protein sequence ID" value="KPE50866.1"/>
    <property type="molecule type" value="Genomic_DNA"/>
</dbReference>
<proteinExistence type="predicted"/>
<reference evidence="3" key="2">
    <citation type="submission" date="2015-09" db="EMBL/GenBank/DDBJ databases">
        <title>Draft genome sequence of a multidrug-resistant Chryseobacterium indologenes isolate from Malaysia.</title>
        <authorList>
            <person name="Yu C.Y."/>
            <person name="Ang G.Y."/>
            <person name="Chan K.-G."/>
        </authorList>
    </citation>
    <scope>NUCLEOTIDE SEQUENCE [LARGE SCALE GENOMIC DNA]</scope>
    <source>
        <strain evidence="3">CI_885</strain>
    </source>
</reference>
<protein>
    <submittedName>
        <fullName evidence="2">Uncharacterized protein</fullName>
    </submittedName>
</protein>
<sequence length="110" mass="12173">MRPLFLLLTLILSIQFFYGHGKCTGSEFCSACETCNYCKHCAKNGGSCGICGGGDRGDHHSSVNLSEKKSFYGDTQNSENNKSWESYLVIFLLIIIGLLFLRIVLQKPGK</sequence>
<keyword evidence="1" id="KW-0472">Membrane</keyword>
<dbReference type="Proteomes" id="UP000037953">
    <property type="component" value="Unassembled WGS sequence"/>
</dbReference>
<reference evidence="2 3" key="1">
    <citation type="journal article" date="2015" name="Genom Data">
        <title>Draft genome sequence of a multidrug-resistant Chryseobacterium indologenes isolate from Malaysia.</title>
        <authorList>
            <person name="Yu C.Y."/>
            <person name="Ang G.Y."/>
            <person name="Cheng H.J."/>
            <person name="Cheong Y.M."/>
            <person name="Yin W.F."/>
            <person name="Chan K.G."/>
        </authorList>
    </citation>
    <scope>NUCLEOTIDE SEQUENCE [LARGE SCALE GENOMIC DNA]</scope>
    <source>
        <strain evidence="2 3">CI_885</strain>
    </source>
</reference>